<dbReference type="Proteomes" id="UP001499843">
    <property type="component" value="Unassembled WGS sequence"/>
</dbReference>
<reference evidence="3" key="1">
    <citation type="journal article" date="2019" name="Int. J. Syst. Evol. Microbiol.">
        <title>The Global Catalogue of Microorganisms (GCM) 10K type strain sequencing project: providing services to taxonomists for standard genome sequencing and annotation.</title>
        <authorList>
            <consortium name="The Broad Institute Genomics Platform"/>
            <consortium name="The Broad Institute Genome Sequencing Center for Infectious Disease"/>
            <person name="Wu L."/>
            <person name="Ma J."/>
        </authorList>
    </citation>
    <scope>NUCLEOTIDE SEQUENCE [LARGE SCALE GENOMIC DNA]</scope>
    <source>
        <strain evidence="3">JCM 16114</strain>
    </source>
</reference>
<accession>A0ABP5PX76</accession>
<keyword evidence="3" id="KW-1185">Reference proteome</keyword>
<name>A0ABP5PX76_9ACTN</name>
<evidence type="ECO:0000256" key="1">
    <source>
        <dbReference type="SAM" id="MobiDB-lite"/>
    </source>
</evidence>
<comment type="caution">
    <text evidence="2">The sequence shown here is derived from an EMBL/GenBank/DDBJ whole genome shotgun (WGS) entry which is preliminary data.</text>
</comment>
<dbReference type="EMBL" id="BAAAQX010000065">
    <property type="protein sequence ID" value="GAA2216283.1"/>
    <property type="molecule type" value="Genomic_DNA"/>
</dbReference>
<organism evidence="2 3">
    <name type="scientific">Nonomuraea monospora</name>
    <dbReference type="NCBI Taxonomy" id="568818"/>
    <lineage>
        <taxon>Bacteria</taxon>
        <taxon>Bacillati</taxon>
        <taxon>Actinomycetota</taxon>
        <taxon>Actinomycetes</taxon>
        <taxon>Streptosporangiales</taxon>
        <taxon>Streptosporangiaceae</taxon>
        <taxon>Nonomuraea</taxon>
    </lineage>
</organism>
<feature type="region of interest" description="Disordered" evidence="1">
    <location>
        <begin position="1"/>
        <end position="52"/>
    </location>
</feature>
<proteinExistence type="predicted"/>
<evidence type="ECO:0000313" key="3">
    <source>
        <dbReference type="Proteomes" id="UP001499843"/>
    </source>
</evidence>
<evidence type="ECO:0000313" key="2">
    <source>
        <dbReference type="EMBL" id="GAA2216283.1"/>
    </source>
</evidence>
<gene>
    <name evidence="2" type="ORF">GCM10009850_117520</name>
</gene>
<protein>
    <submittedName>
        <fullName evidence="2">Uncharacterized protein</fullName>
    </submittedName>
</protein>
<sequence>MFSEADHRPAPNRFAGAAATVRPATGTHLPVRPQPTGAMTRPTCAPGKKGIA</sequence>